<evidence type="ECO:0000313" key="4">
    <source>
        <dbReference type="Proteomes" id="UP000218334"/>
    </source>
</evidence>
<feature type="transmembrane region" description="Helical" evidence="2">
    <location>
        <begin position="38"/>
        <end position="59"/>
    </location>
</feature>
<accession>A0A2H3B1D4</accession>
<keyword evidence="2" id="KW-0472">Membrane</keyword>
<dbReference type="EMBL" id="KZ293545">
    <property type="protein sequence ID" value="PBK58417.1"/>
    <property type="molecule type" value="Genomic_DNA"/>
</dbReference>
<reference evidence="4" key="1">
    <citation type="journal article" date="2017" name="Nat. Ecol. Evol.">
        <title>Genome expansion and lineage-specific genetic innovations in the forest pathogenic fungi Armillaria.</title>
        <authorList>
            <person name="Sipos G."/>
            <person name="Prasanna A.N."/>
            <person name="Walter M.C."/>
            <person name="O'Connor E."/>
            <person name="Balint B."/>
            <person name="Krizsan K."/>
            <person name="Kiss B."/>
            <person name="Hess J."/>
            <person name="Varga T."/>
            <person name="Slot J."/>
            <person name="Riley R."/>
            <person name="Boka B."/>
            <person name="Rigling D."/>
            <person name="Barry K."/>
            <person name="Lee J."/>
            <person name="Mihaltcheva S."/>
            <person name="LaButti K."/>
            <person name="Lipzen A."/>
            <person name="Waldron R."/>
            <person name="Moloney N.M."/>
            <person name="Sperisen C."/>
            <person name="Kredics L."/>
            <person name="Vagvoelgyi C."/>
            <person name="Patrignani A."/>
            <person name="Fitzpatrick D."/>
            <person name="Nagy I."/>
            <person name="Doyle S."/>
            <person name="Anderson J.B."/>
            <person name="Grigoriev I.V."/>
            <person name="Gueldener U."/>
            <person name="Muensterkoetter M."/>
            <person name="Nagy L.G."/>
        </authorList>
    </citation>
    <scope>NUCLEOTIDE SEQUENCE [LARGE SCALE GENOMIC DNA]</scope>
    <source>
        <strain evidence="4">28-4</strain>
    </source>
</reference>
<protein>
    <submittedName>
        <fullName evidence="3">Uncharacterized protein</fullName>
    </submittedName>
</protein>
<gene>
    <name evidence="3" type="ORF">ARMSODRAFT_983872</name>
</gene>
<dbReference type="Proteomes" id="UP000218334">
    <property type="component" value="Unassembled WGS sequence"/>
</dbReference>
<evidence type="ECO:0000313" key="3">
    <source>
        <dbReference type="EMBL" id="PBK58417.1"/>
    </source>
</evidence>
<keyword evidence="4" id="KW-1185">Reference proteome</keyword>
<sequence length="184" mass="20440">MPLLLLFPMAPQVDIPPDLTNDDKAFMFQFLDTKLNEMILLALLHGLYTGILAVALWNISLQMSHGMARNGGRATKNLRSSFKLRQGMSGTCHVMLDFNSESELIILSLLLSFSLSPSLYCNSILTMGPLGMHWWYEGKDGCVQTKERAVVKNRMVAVQEGTCRRQGSNEAQVDDGDDNITTSP</sequence>
<keyword evidence="2" id="KW-0812">Transmembrane</keyword>
<proteinExistence type="predicted"/>
<name>A0A2H3B1D4_9AGAR</name>
<evidence type="ECO:0000256" key="2">
    <source>
        <dbReference type="SAM" id="Phobius"/>
    </source>
</evidence>
<organism evidence="3 4">
    <name type="scientific">Armillaria solidipes</name>
    <dbReference type="NCBI Taxonomy" id="1076256"/>
    <lineage>
        <taxon>Eukaryota</taxon>
        <taxon>Fungi</taxon>
        <taxon>Dikarya</taxon>
        <taxon>Basidiomycota</taxon>
        <taxon>Agaricomycotina</taxon>
        <taxon>Agaricomycetes</taxon>
        <taxon>Agaricomycetidae</taxon>
        <taxon>Agaricales</taxon>
        <taxon>Marasmiineae</taxon>
        <taxon>Physalacriaceae</taxon>
        <taxon>Armillaria</taxon>
    </lineage>
</organism>
<keyword evidence="2" id="KW-1133">Transmembrane helix</keyword>
<feature type="region of interest" description="Disordered" evidence="1">
    <location>
        <begin position="162"/>
        <end position="184"/>
    </location>
</feature>
<dbReference type="AlphaFoldDB" id="A0A2H3B1D4"/>
<evidence type="ECO:0000256" key="1">
    <source>
        <dbReference type="SAM" id="MobiDB-lite"/>
    </source>
</evidence>